<dbReference type="InterPro" id="IPR001719">
    <property type="entry name" value="AP_endonuc_2"/>
</dbReference>
<dbReference type="GO" id="GO:0006284">
    <property type="term" value="P:base-excision repair"/>
    <property type="evidence" value="ECO:0007669"/>
    <property type="project" value="TreeGrafter"/>
</dbReference>
<organism evidence="10">
    <name type="scientific">viral metagenome</name>
    <dbReference type="NCBI Taxonomy" id="1070528"/>
    <lineage>
        <taxon>unclassified sequences</taxon>
        <taxon>metagenomes</taxon>
        <taxon>organismal metagenomes</taxon>
    </lineage>
</organism>
<evidence type="ECO:0000256" key="2">
    <source>
        <dbReference type="ARBA" id="ARBA00005340"/>
    </source>
</evidence>
<dbReference type="GO" id="GO:0008270">
    <property type="term" value="F:zinc ion binding"/>
    <property type="evidence" value="ECO:0007669"/>
    <property type="project" value="InterPro"/>
</dbReference>
<name>A0A6C0EZD0_9ZZZZ</name>
<dbReference type="PANTHER" id="PTHR21445:SF0">
    <property type="entry name" value="APURINIC-APYRIMIDINIC ENDONUCLEASE"/>
    <property type="match status" value="1"/>
</dbReference>
<evidence type="ECO:0000313" key="10">
    <source>
        <dbReference type="EMBL" id="QHT33823.1"/>
    </source>
</evidence>
<dbReference type="SUPFAM" id="SSF51658">
    <property type="entry name" value="Xylose isomerase-like"/>
    <property type="match status" value="1"/>
</dbReference>
<dbReference type="InterPro" id="IPR018246">
    <property type="entry name" value="AP_endonuc_F2_Zn_BS"/>
</dbReference>
<dbReference type="CDD" id="cd00019">
    <property type="entry name" value="AP2Ec"/>
    <property type="match status" value="1"/>
</dbReference>
<feature type="domain" description="Xylose isomerase-like TIM barrel" evidence="9">
    <location>
        <begin position="54"/>
        <end position="344"/>
    </location>
</feature>
<keyword evidence="7" id="KW-0234">DNA repair</keyword>
<dbReference type="InterPro" id="IPR013022">
    <property type="entry name" value="Xyl_isomerase-like_TIM-brl"/>
</dbReference>
<dbReference type="Pfam" id="PF01261">
    <property type="entry name" value="AP_endonuc_2"/>
    <property type="match status" value="1"/>
</dbReference>
<proteinExistence type="inferred from homology"/>
<dbReference type="GO" id="GO:0003906">
    <property type="term" value="F:DNA-(apurinic or apyrimidinic site) endonuclease activity"/>
    <property type="evidence" value="ECO:0007669"/>
    <property type="project" value="TreeGrafter"/>
</dbReference>
<evidence type="ECO:0000256" key="4">
    <source>
        <dbReference type="ARBA" id="ARBA00022763"/>
    </source>
</evidence>
<evidence type="ECO:0000256" key="8">
    <source>
        <dbReference type="SAM" id="MobiDB-lite"/>
    </source>
</evidence>
<dbReference type="GO" id="GO:0003677">
    <property type="term" value="F:DNA binding"/>
    <property type="evidence" value="ECO:0007669"/>
    <property type="project" value="InterPro"/>
</dbReference>
<comment type="cofactor">
    <cofactor evidence="1">
        <name>Zn(2+)</name>
        <dbReference type="ChEBI" id="CHEBI:29105"/>
    </cofactor>
</comment>
<keyword evidence="6" id="KW-0862">Zinc</keyword>
<dbReference type="EMBL" id="MN738979">
    <property type="protein sequence ID" value="QHT33823.1"/>
    <property type="molecule type" value="Genomic_DNA"/>
</dbReference>
<comment type="similarity">
    <text evidence="2">Belongs to the AP endonuclease 2 family.</text>
</comment>
<accession>A0A6C0EZD0</accession>
<dbReference type="PANTHER" id="PTHR21445">
    <property type="entry name" value="ENDONUCLEASE IV ENDODEOXYRIBONUCLEASE IV"/>
    <property type="match status" value="1"/>
</dbReference>
<sequence length="346" mass="38389">MSKTKKIRSNDSRTRSSRNTSSRTSKSSNKNIKRPKQYIGCHASIANGILEGVKYVESIGGNALQIFLGSNRSASLKTKHKFRDPGEIAEIKNYITENKICLIIHSIYLLNFCSFPPNSGRIQYMHQNIQYDLKYGQMLGAKCVVLHTGSSRELPVEEAIKNMIANVNHIIGHMPKGIMLSLETSAGKGKEIGWNLEELAQIWKGIRHGNGNGKGVQRVGICIDTAHIFVSGYDISNVKGITDYMKKFNSLIGLKYITNFHINDSRYPVGARKDEHRGLGHGLIYNTEEGKKALKYIKKMASSLKIPIILETHGAGGKSRGDEEGGQGARGEEDGYKEDINLLRVL</sequence>
<keyword evidence="3" id="KW-0479">Metal-binding</keyword>
<evidence type="ECO:0000256" key="3">
    <source>
        <dbReference type="ARBA" id="ARBA00022723"/>
    </source>
</evidence>
<feature type="region of interest" description="Disordered" evidence="8">
    <location>
        <begin position="1"/>
        <end position="33"/>
    </location>
</feature>
<keyword evidence="5" id="KW-0378">Hydrolase</keyword>
<evidence type="ECO:0000256" key="7">
    <source>
        <dbReference type="ARBA" id="ARBA00023204"/>
    </source>
</evidence>
<reference evidence="10" key="1">
    <citation type="journal article" date="2020" name="Nature">
        <title>Giant virus diversity and host interactions through global metagenomics.</title>
        <authorList>
            <person name="Schulz F."/>
            <person name="Roux S."/>
            <person name="Paez-Espino D."/>
            <person name="Jungbluth S."/>
            <person name="Walsh D.A."/>
            <person name="Denef V.J."/>
            <person name="McMahon K.D."/>
            <person name="Konstantinidis K.T."/>
            <person name="Eloe-Fadrosh E.A."/>
            <person name="Kyrpides N.C."/>
            <person name="Woyke T."/>
        </authorList>
    </citation>
    <scope>NUCLEOTIDE SEQUENCE</scope>
    <source>
        <strain evidence="10">GVMAG-M-3300009161-52</strain>
    </source>
</reference>
<dbReference type="SMART" id="SM00518">
    <property type="entry name" value="AP2Ec"/>
    <property type="match status" value="1"/>
</dbReference>
<evidence type="ECO:0000256" key="5">
    <source>
        <dbReference type="ARBA" id="ARBA00022801"/>
    </source>
</evidence>
<dbReference type="NCBIfam" id="TIGR00587">
    <property type="entry name" value="nfo"/>
    <property type="match status" value="1"/>
</dbReference>
<feature type="compositionally biased region" description="Low complexity" evidence="8">
    <location>
        <begin position="17"/>
        <end position="30"/>
    </location>
</feature>
<keyword evidence="4" id="KW-0227">DNA damage</keyword>
<dbReference type="Gene3D" id="3.20.20.150">
    <property type="entry name" value="Divalent-metal-dependent TIM barrel enzymes"/>
    <property type="match status" value="1"/>
</dbReference>
<dbReference type="PROSITE" id="PS00731">
    <property type="entry name" value="AP_NUCLEASE_F2_3"/>
    <property type="match status" value="1"/>
</dbReference>
<evidence type="ECO:0000256" key="1">
    <source>
        <dbReference type="ARBA" id="ARBA00001947"/>
    </source>
</evidence>
<feature type="region of interest" description="Disordered" evidence="8">
    <location>
        <begin position="315"/>
        <end position="336"/>
    </location>
</feature>
<evidence type="ECO:0000256" key="6">
    <source>
        <dbReference type="ARBA" id="ARBA00022833"/>
    </source>
</evidence>
<dbReference type="AlphaFoldDB" id="A0A6C0EZD0"/>
<protein>
    <recommendedName>
        <fullName evidence="9">Xylose isomerase-like TIM barrel domain-containing protein</fullName>
    </recommendedName>
</protein>
<dbReference type="PROSITE" id="PS51432">
    <property type="entry name" value="AP_NUCLEASE_F2_4"/>
    <property type="match status" value="1"/>
</dbReference>
<dbReference type="GO" id="GO:0008081">
    <property type="term" value="F:phosphoric diester hydrolase activity"/>
    <property type="evidence" value="ECO:0007669"/>
    <property type="project" value="TreeGrafter"/>
</dbReference>
<evidence type="ECO:0000259" key="9">
    <source>
        <dbReference type="Pfam" id="PF01261"/>
    </source>
</evidence>
<dbReference type="InterPro" id="IPR036237">
    <property type="entry name" value="Xyl_isomerase-like_sf"/>
</dbReference>